<accession>A0A518G9J7</accession>
<evidence type="ECO:0000256" key="3">
    <source>
        <dbReference type="ARBA" id="ARBA00023082"/>
    </source>
</evidence>
<dbReference type="CDD" id="cd06171">
    <property type="entry name" value="Sigma70_r4"/>
    <property type="match status" value="1"/>
</dbReference>
<dbReference type="InterPro" id="IPR013249">
    <property type="entry name" value="RNA_pol_sigma70_r4_t2"/>
</dbReference>
<evidence type="ECO:0000259" key="5">
    <source>
        <dbReference type="Pfam" id="PF08281"/>
    </source>
</evidence>
<dbReference type="EMBL" id="CP036298">
    <property type="protein sequence ID" value="QDV25265.1"/>
    <property type="molecule type" value="Genomic_DNA"/>
</dbReference>
<dbReference type="NCBIfam" id="TIGR02984">
    <property type="entry name" value="Sig-70_plancto1"/>
    <property type="match status" value="1"/>
</dbReference>
<keyword evidence="3" id="KW-0731">Sigma factor</keyword>
<name>A0A518G9J7_9BACT</name>
<protein>
    <submittedName>
        <fullName evidence="6">ECF RNA polymerase sigma-E factor</fullName>
    </submittedName>
</protein>
<dbReference type="KEGG" id="ahel:Q31a_35880"/>
<dbReference type="InterPro" id="IPR014284">
    <property type="entry name" value="RNA_pol_sigma-70_dom"/>
</dbReference>
<evidence type="ECO:0000256" key="2">
    <source>
        <dbReference type="ARBA" id="ARBA00023015"/>
    </source>
</evidence>
<feature type="domain" description="RNA polymerase sigma factor 70 region 4 type 2" evidence="5">
    <location>
        <begin position="137"/>
        <end position="188"/>
    </location>
</feature>
<evidence type="ECO:0000256" key="4">
    <source>
        <dbReference type="ARBA" id="ARBA00023163"/>
    </source>
</evidence>
<dbReference type="InterPro" id="IPR013324">
    <property type="entry name" value="RNA_pol_sigma_r3/r4-like"/>
</dbReference>
<comment type="similarity">
    <text evidence="1">Belongs to the sigma-70 factor family. ECF subfamily.</text>
</comment>
<sequence length="198" mass="22714">MPTINSTEDGPLQERTQWLMRYEAWLRILARCEIDSRFAGKFDASDAVQNTLIEAWKGWDQFRGSEEPQRLAWLRQILAYQLAHLARQYAGTQMRDVTRETTLEQSLGESSNRLDCLLVAQELSPSQQAMANERSIRLAAALEMLPADYRDVIRLRHIENLSHEEVAVRMNRNSGAVRMLWMRALAALRGVMISGDPL</sequence>
<dbReference type="Gene3D" id="1.10.1740.10">
    <property type="match status" value="1"/>
</dbReference>
<dbReference type="Proteomes" id="UP000318017">
    <property type="component" value="Chromosome"/>
</dbReference>
<dbReference type="AlphaFoldDB" id="A0A518G9J7"/>
<evidence type="ECO:0000313" key="7">
    <source>
        <dbReference type="Proteomes" id="UP000318017"/>
    </source>
</evidence>
<dbReference type="OrthoDB" id="265297at2"/>
<dbReference type="Gene3D" id="1.10.10.10">
    <property type="entry name" value="Winged helix-like DNA-binding domain superfamily/Winged helix DNA-binding domain"/>
    <property type="match status" value="1"/>
</dbReference>
<organism evidence="6 7">
    <name type="scientific">Aureliella helgolandensis</name>
    <dbReference type="NCBI Taxonomy" id="2527968"/>
    <lineage>
        <taxon>Bacteria</taxon>
        <taxon>Pseudomonadati</taxon>
        <taxon>Planctomycetota</taxon>
        <taxon>Planctomycetia</taxon>
        <taxon>Pirellulales</taxon>
        <taxon>Pirellulaceae</taxon>
        <taxon>Aureliella</taxon>
    </lineage>
</organism>
<keyword evidence="2" id="KW-0805">Transcription regulation</keyword>
<evidence type="ECO:0000313" key="6">
    <source>
        <dbReference type="EMBL" id="QDV25265.1"/>
    </source>
</evidence>
<dbReference type="InterPro" id="IPR014326">
    <property type="entry name" value="RNA_pol_sigma-70_Plancto"/>
</dbReference>
<dbReference type="SUPFAM" id="SSF88946">
    <property type="entry name" value="Sigma2 domain of RNA polymerase sigma factors"/>
    <property type="match status" value="1"/>
</dbReference>
<dbReference type="RefSeq" id="WP_145080093.1">
    <property type="nucleotide sequence ID" value="NZ_CP036298.1"/>
</dbReference>
<keyword evidence="4" id="KW-0804">Transcription</keyword>
<dbReference type="SUPFAM" id="SSF88659">
    <property type="entry name" value="Sigma3 and sigma4 domains of RNA polymerase sigma factors"/>
    <property type="match status" value="1"/>
</dbReference>
<evidence type="ECO:0000256" key="1">
    <source>
        <dbReference type="ARBA" id="ARBA00010641"/>
    </source>
</evidence>
<dbReference type="NCBIfam" id="TIGR02937">
    <property type="entry name" value="sigma70-ECF"/>
    <property type="match status" value="1"/>
</dbReference>
<dbReference type="PANTHER" id="PTHR43133:SF51">
    <property type="entry name" value="RNA POLYMERASE SIGMA FACTOR"/>
    <property type="match status" value="1"/>
</dbReference>
<dbReference type="GO" id="GO:0003677">
    <property type="term" value="F:DNA binding"/>
    <property type="evidence" value="ECO:0007669"/>
    <property type="project" value="InterPro"/>
</dbReference>
<dbReference type="GO" id="GO:0006352">
    <property type="term" value="P:DNA-templated transcription initiation"/>
    <property type="evidence" value="ECO:0007669"/>
    <property type="project" value="InterPro"/>
</dbReference>
<keyword evidence="7" id="KW-1185">Reference proteome</keyword>
<dbReference type="PANTHER" id="PTHR43133">
    <property type="entry name" value="RNA POLYMERASE ECF-TYPE SIGMA FACTO"/>
    <property type="match status" value="1"/>
</dbReference>
<dbReference type="GO" id="GO:0016987">
    <property type="term" value="F:sigma factor activity"/>
    <property type="evidence" value="ECO:0007669"/>
    <property type="project" value="UniProtKB-KW"/>
</dbReference>
<gene>
    <name evidence="6" type="primary">rpoE_6</name>
    <name evidence="6" type="ORF">Q31a_35880</name>
</gene>
<proteinExistence type="inferred from homology"/>
<reference evidence="6 7" key="1">
    <citation type="submission" date="2019-02" db="EMBL/GenBank/DDBJ databases">
        <title>Deep-cultivation of Planctomycetes and their phenomic and genomic characterization uncovers novel biology.</title>
        <authorList>
            <person name="Wiegand S."/>
            <person name="Jogler M."/>
            <person name="Boedeker C."/>
            <person name="Pinto D."/>
            <person name="Vollmers J."/>
            <person name="Rivas-Marin E."/>
            <person name="Kohn T."/>
            <person name="Peeters S.H."/>
            <person name="Heuer A."/>
            <person name="Rast P."/>
            <person name="Oberbeckmann S."/>
            <person name="Bunk B."/>
            <person name="Jeske O."/>
            <person name="Meyerdierks A."/>
            <person name="Storesund J.E."/>
            <person name="Kallscheuer N."/>
            <person name="Luecker S."/>
            <person name="Lage O.M."/>
            <person name="Pohl T."/>
            <person name="Merkel B.J."/>
            <person name="Hornburger P."/>
            <person name="Mueller R.-W."/>
            <person name="Bruemmer F."/>
            <person name="Labrenz M."/>
            <person name="Spormann A.M."/>
            <person name="Op den Camp H."/>
            <person name="Overmann J."/>
            <person name="Amann R."/>
            <person name="Jetten M.S.M."/>
            <person name="Mascher T."/>
            <person name="Medema M.H."/>
            <person name="Devos D.P."/>
            <person name="Kaster A.-K."/>
            <person name="Ovreas L."/>
            <person name="Rohde M."/>
            <person name="Galperin M.Y."/>
            <person name="Jogler C."/>
        </authorList>
    </citation>
    <scope>NUCLEOTIDE SEQUENCE [LARGE SCALE GENOMIC DNA]</scope>
    <source>
        <strain evidence="6 7">Q31a</strain>
    </source>
</reference>
<dbReference type="InterPro" id="IPR039425">
    <property type="entry name" value="RNA_pol_sigma-70-like"/>
</dbReference>
<dbReference type="InterPro" id="IPR036388">
    <property type="entry name" value="WH-like_DNA-bd_sf"/>
</dbReference>
<dbReference type="InterPro" id="IPR013325">
    <property type="entry name" value="RNA_pol_sigma_r2"/>
</dbReference>
<dbReference type="Pfam" id="PF08281">
    <property type="entry name" value="Sigma70_r4_2"/>
    <property type="match status" value="1"/>
</dbReference>